<proteinExistence type="predicted"/>
<evidence type="ECO:0000313" key="3">
    <source>
        <dbReference type="Proteomes" id="UP000248918"/>
    </source>
</evidence>
<gene>
    <name evidence="2" type="ORF">BX591_15117</name>
</gene>
<protein>
    <submittedName>
        <fullName evidence="2">Uncharacterized protein</fullName>
    </submittedName>
</protein>
<accession>A0A329BGB3</accession>
<comment type="caution">
    <text evidence="2">The sequence shown here is derived from an EMBL/GenBank/DDBJ whole genome shotgun (WGS) entry which is preliminary data.</text>
</comment>
<organism evidence="2 3">
    <name type="scientific">Paraburkholderia bryophila</name>
    <dbReference type="NCBI Taxonomy" id="420952"/>
    <lineage>
        <taxon>Bacteria</taxon>
        <taxon>Pseudomonadati</taxon>
        <taxon>Pseudomonadota</taxon>
        <taxon>Betaproteobacteria</taxon>
        <taxon>Burkholderiales</taxon>
        <taxon>Burkholderiaceae</taxon>
        <taxon>Paraburkholderia</taxon>
    </lineage>
</organism>
<evidence type="ECO:0000256" key="1">
    <source>
        <dbReference type="SAM" id="MobiDB-lite"/>
    </source>
</evidence>
<dbReference type="EMBL" id="QLTK01000051">
    <property type="protein sequence ID" value="RAS16060.1"/>
    <property type="molecule type" value="Genomic_DNA"/>
</dbReference>
<feature type="region of interest" description="Disordered" evidence="1">
    <location>
        <begin position="90"/>
        <end position="119"/>
    </location>
</feature>
<name>A0A329BGB3_9BURK</name>
<dbReference type="AlphaFoldDB" id="A0A329BGB3"/>
<dbReference type="Proteomes" id="UP000248918">
    <property type="component" value="Unassembled WGS sequence"/>
</dbReference>
<sequence>MRCACLGFGSICLFSRPNLHQTYQNASKPALRASNCITFHASKSAGTPSNGAAWPDAGDCIKTSPSSGGQAGRGDRVLKRGDLVHAPRRAGFTRGFSTPAEPPRTRQRPGKRAPRAASPPRFRRFWRPAILCFCTVFWRMRADDDTDSREYLAERAAIMEIDGGLPRHQAEYYATIATRRFCDRTGRLPPQTAYYEIVTRFMRPREPREPGEARAFERASPD</sequence>
<reference evidence="2 3" key="1">
    <citation type="submission" date="2018-06" db="EMBL/GenBank/DDBJ databases">
        <title>Genomic Encyclopedia of Type Strains, Phase III (KMG-III): the genomes of soil and plant-associated and newly described type strains.</title>
        <authorList>
            <person name="Whitman W."/>
        </authorList>
    </citation>
    <scope>NUCLEOTIDE SEQUENCE [LARGE SCALE GENOMIC DNA]</scope>
    <source>
        <strain evidence="2 3">LMG 23644</strain>
    </source>
</reference>
<feature type="compositionally biased region" description="Basic residues" evidence="1">
    <location>
        <begin position="105"/>
        <end position="114"/>
    </location>
</feature>
<evidence type="ECO:0000313" key="2">
    <source>
        <dbReference type="EMBL" id="RAS16060.1"/>
    </source>
</evidence>